<evidence type="ECO:0000256" key="2">
    <source>
        <dbReference type="ARBA" id="ARBA00022679"/>
    </source>
</evidence>
<comment type="caution">
    <text evidence="7">The sequence shown here is derived from an EMBL/GenBank/DDBJ whole genome shotgun (WGS) entry which is preliminary data.</text>
</comment>
<keyword evidence="4" id="KW-0057">Aromatic amino acid biosynthesis</keyword>
<proteinExistence type="predicted"/>
<evidence type="ECO:0000256" key="4">
    <source>
        <dbReference type="ARBA" id="ARBA00023141"/>
    </source>
</evidence>
<keyword evidence="1 7" id="KW-0328">Glycosyltransferase</keyword>
<dbReference type="GO" id="GO:0000162">
    <property type="term" value="P:L-tryptophan biosynthetic process"/>
    <property type="evidence" value="ECO:0007669"/>
    <property type="project" value="UniProtKB-KW"/>
</dbReference>
<reference evidence="7" key="1">
    <citation type="submission" date="2022-06" db="EMBL/GenBank/DDBJ databases">
        <title>Aquibacillus sp. a new bacterium isolated from soil saline samples.</title>
        <authorList>
            <person name="Galisteo C."/>
            <person name="De La Haba R."/>
            <person name="Sanchez-Porro C."/>
            <person name="Ventosa A."/>
        </authorList>
    </citation>
    <scope>NUCLEOTIDE SEQUENCE</scope>
    <source>
        <strain evidence="7">3ASR75-54</strain>
    </source>
</reference>
<protein>
    <submittedName>
        <fullName evidence="7">Anthranilate phosphoribosyltransferase</fullName>
    </submittedName>
</protein>
<dbReference type="AlphaFoldDB" id="A0A9X3WIA9"/>
<dbReference type="InterPro" id="IPR017459">
    <property type="entry name" value="Glycosyl_Trfase_fam3_N_dom"/>
</dbReference>
<keyword evidence="8" id="KW-1185">Reference proteome</keyword>
<keyword evidence="2" id="KW-0808">Transferase</keyword>
<sequence>MQQWLKEVARGKRGSKNLSYQETREVANSIITGEATDAQIAAYLVALRLKTESPEELLAFVHMFEEHTTKGSSPEGTIDFAGPYTGRNSFAATIPSAILLANYGIPTFLHSSDTLPPKYGVSIKEILRNLGVYGSTQKEDIATSLNEIGQAFAWTEGYCSSLAKLRPIREQIGVRTLLNTVEKLLNISNSNSVMMGAFHRTAIEKIHPIFKDLSFKKVYIVQGLEGSEDLPVHRNSFIYSLTGDSLDSFIVKPADYGVLNKDFDKTKKLSAKEQRKIIVSILSGEKVREYEYYYQQVLFNTGIRYYLFGAAPTIEAGIEIAKDQLENFNGIKQLEKWKEGYTLK</sequence>
<dbReference type="InterPro" id="IPR035902">
    <property type="entry name" value="Nuc_phospho_transferase"/>
</dbReference>
<dbReference type="Gene3D" id="1.20.970.10">
    <property type="entry name" value="Transferase, Pyrimidine Nucleoside Phosphorylase, Chain C"/>
    <property type="match status" value="1"/>
</dbReference>
<dbReference type="RefSeq" id="WP_272447037.1">
    <property type="nucleotide sequence ID" value="NZ_JAMQKC010000017.1"/>
</dbReference>
<keyword evidence="3" id="KW-0822">Tryptophan biosynthesis</keyword>
<dbReference type="InterPro" id="IPR005940">
    <property type="entry name" value="Anthranilate_Pribosyl_Tfrase"/>
</dbReference>
<evidence type="ECO:0000313" key="7">
    <source>
        <dbReference type="EMBL" id="MDC3417974.1"/>
    </source>
</evidence>
<evidence type="ECO:0000259" key="5">
    <source>
        <dbReference type="Pfam" id="PF00591"/>
    </source>
</evidence>
<dbReference type="InterPro" id="IPR036320">
    <property type="entry name" value="Glycosyl_Trfase_fam3_N_dom_sf"/>
</dbReference>
<keyword evidence="3" id="KW-0028">Amino-acid biosynthesis</keyword>
<dbReference type="GO" id="GO:0005829">
    <property type="term" value="C:cytosol"/>
    <property type="evidence" value="ECO:0007669"/>
    <property type="project" value="TreeGrafter"/>
</dbReference>
<dbReference type="SUPFAM" id="SSF47648">
    <property type="entry name" value="Nucleoside phosphorylase/phosphoribosyltransferase N-terminal domain"/>
    <property type="match status" value="1"/>
</dbReference>
<dbReference type="GO" id="GO:0004048">
    <property type="term" value="F:anthranilate phosphoribosyltransferase activity"/>
    <property type="evidence" value="ECO:0007669"/>
    <property type="project" value="InterPro"/>
</dbReference>
<organism evidence="7 8">
    <name type="scientific">Aquibacillus salsiterrae</name>
    <dbReference type="NCBI Taxonomy" id="2950439"/>
    <lineage>
        <taxon>Bacteria</taxon>
        <taxon>Bacillati</taxon>
        <taxon>Bacillota</taxon>
        <taxon>Bacilli</taxon>
        <taxon>Bacillales</taxon>
        <taxon>Bacillaceae</taxon>
        <taxon>Aquibacillus</taxon>
    </lineage>
</organism>
<evidence type="ECO:0000259" key="6">
    <source>
        <dbReference type="Pfam" id="PF02885"/>
    </source>
</evidence>
<dbReference type="Proteomes" id="UP001145069">
    <property type="component" value="Unassembled WGS sequence"/>
</dbReference>
<dbReference type="Pfam" id="PF00591">
    <property type="entry name" value="Glycos_transf_3"/>
    <property type="match status" value="1"/>
</dbReference>
<dbReference type="InterPro" id="IPR000312">
    <property type="entry name" value="Glycosyl_Trfase_fam3"/>
</dbReference>
<dbReference type="Gene3D" id="3.40.1030.10">
    <property type="entry name" value="Nucleoside phosphorylase/phosphoribosyltransferase catalytic domain"/>
    <property type="match status" value="1"/>
</dbReference>
<evidence type="ECO:0000256" key="3">
    <source>
        <dbReference type="ARBA" id="ARBA00022822"/>
    </source>
</evidence>
<evidence type="ECO:0000313" key="8">
    <source>
        <dbReference type="Proteomes" id="UP001145069"/>
    </source>
</evidence>
<dbReference type="SUPFAM" id="SSF52418">
    <property type="entry name" value="Nucleoside phosphorylase/phosphoribosyltransferase catalytic domain"/>
    <property type="match status" value="1"/>
</dbReference>
<accession>A0A9X3WIA9</accession>
<feature type="domain" description="Glycosyl transferase family 3" evidence="5">
    <location>
        <begin position="86"/>
        <end position="327"/>
    </location>
</feature>
<gene>
    <name evidence="7" type="ORF">NC799_13830</name>
</gene>
<dbReference type="EMBL" id="JAMQKC010000017">
    <property type="protein sequence ID" value="MDC3417974.1"/>
    <property type="molecule type" value="Genomic_DNA"/>
</dbReference>
<dbReference type="PANTHER" id="PTHR43285">
    <property type="entry name" value="ANTHRANILATE PHOSPHORIBOSYLTRANSFERASE"/>
    <property type="match status" value="1"/>
</dbReference>
<dbReference type="Pfam" id="PF02885">
    <property type="entry name" value="Glycos_trans_3N"/>
    <property type="match status" value="1"/>
</dbReference>
<name>A0A9X3WIA9_9BACI</name>
<feature type="domain" description="Glycosyl transferase family 3 N-terminal" evidence="6">
    <location>
        <begin position="5"/>
        <end position="64"/>
    </location>
</feature>
<evidence type="ECO:0000256" key="1">
    <source>
        <dbReference type="ARBA" id="ARBA00022676"/>
    </source>
</evidence>
<dbReference type="PANTHER" id="PTHR43285:SF2">
    <property type="entry name" value="ANTHRANILATE PHOSPHORIBOSYLTRANSFERASE"/>
    <property type="match status" value="1"/>
</dbReference>